<name>A0A2V4B862_9PSEU</name>
<proteinExistence type="predicted"/>
<evidence type="ECO:0000313" key="2">
    <source>
        <dbReference type="EMBL" id="PXY31544.1"/>
    </source>
</evidence>
<evidence type="ECO:0000313" key="3">
    <source>
        <dbReference type="Proteomes" id="UP000249915"/>
    </source>
</evidence>
<dbReference type="AlphaFoldDB" id="A0A2V4B862"/>
<dbReference type="RefSeq" id="WP_112279576.1">
    <property type="nucleotide sequence ID" value="NZ_MASW01000001.1"/>
</dbReference>
<keyword evidence="3" id="KW-1185">Reference proteome</keyword>
<dbReference type="Proteomes" id="UP000249915">
    <property type="component" value="Unassembled WGS sequence"/>
</dbReference>
<organism evidence="2 3">
    <name type="scientific">Prauserella muralis</name>
    <dbReference type="NCBI Taxonomy" id="588067"/>
    <lineage>
        <taxon>Bacteria</taxon>
        <taxon>Bacillati</taxon>
        <taxon>Actinomycetota</taxon>
        <taxon>Actinomycetes</taxon>
        <taxon>Pseudonocardiales</taxon>
        <taxon>Pseudonocardiaceae</taxon>
        <taxon>Prauserella</taxon>
    </lineage>
</organism>
<comment type="caution">
    <text evidence="2">The sequence shown here is derived from an EMBL/GenBank/DDBJ whole genome shotgun (WGS) entry which is preliminary data.</text>
</comment>
<sequence length="154" mass="17533">MTDAALPGAIELPDGTWVRGRGLRRPDPGEPRPDFGLYLGAAILHRRHEPSLDWPHEWVHWPDGWVPSDWEAAADAIVRLRERARAGERVELACHGGVGRTGTALACLVTLAGLPPRDALRWARRNYHRHAAELPWQRAWVAWFARRQRLGRRL</sequence>
<evidence type="ECO:0000256" key="1">
    <source>
        <dbReference type="ARBA" id="ARBA00022801"/>
    </source>
</evidence>
<dbReference type="InterPro" id="IPR000387">
    <property type="entry name" value="Tyr_Pase_dom"/>
</dbReference>
<protein>
    <submittedName>
        <fullName evidence="2">Protein tyrosine phosphatase</fullName>
    </submittedName>
</protein>
<dbReference type="OrthoDB" id="2629679at2"/>
<dbReference type="EMBL" id="MASW01000001">
    <property type="protein sequence ID" value="PXY31544.1"/>
    <property type="molecule type" value="Genomic_DNA"/>
</dbReference>
<dbReference type="PROSITE" id="PS50056">
    <property type="entry name" value="TYR_PHOSPHATASE_2"/>
    <property type="match status" value="1"/>
</dbReference>
<gene>
    <name evidence="2" type="ORF">BAY60_04000</name>
</gene>
<dbReference type="SUPFAM" id="SSF52799">
    <property type="entry name" value="(Phosphotyrosine protein) phosphatases II"/>
    <property type="match status" value="1"/>
</dbReference>
<accession>A0A2V4B862</accession>
<reference evidence="2 3" key="1">
    <citation type="submission" date="2016-07" db="EMBL/GenBank/DDBJ databases">
        <title>Draft genome sequence of Prauserella muralis DSM 45305, isolated from a mould-covered wall in an indoor environment.</title>
        <authorList>
            <person name="Ruckert C."/>
            <person name="Albersmeier A."/>
            <person name="Jiang C.-L."/>
            <person name="Jiang Y."/>
            <person name="Kalinowski J."/>
            <person name="Schneider O."/>
            <person name="Winkler A."/>
            <person name="Zotchev S.B."/>
        </authorList>
    </citation>
    <scope>NUCLEOTIDE SEQUENCE [LARGE SCALE GENOMIC DNA]</scope>
    <source>
        <strain evidence="2 3">DSM 45305</strain>
    </source>
</reference>
<dbReference type="InterPro" id="IPR057023">
    <property type="entry name" value="PTP-SAK"/>
</dbReference>
<dbReference type="GO" id="GO:0016791">
    <property type="term" value="F:phosphatase activity"/>
    <property type="evidence" value="ECO:0007669"/>
    <property type="project" value="UniProtKB-ARBA"/>
</dbReference>
<dbReference type="Gene3D" id="3.90.190.10">
    <property type="entry name" value="Protein tyrosine phosphatase superfamily"/>
    <property type="match status" value="1"/>
</dbReference>
<dbReference type="InterPro" id="IPR029021">
    <property type="entry name" value="Prot-tyrosine_phosphatase-like"/>
</dbReference>
<keyword evidence="1" id="KW-0378">Hydrolase</keyword>
<dbReference type="Pfam" id="PF22784">
    <property type="entry name" value="PTP-SAK"/>
    <property type="match status" value="1"/>
</dbReference>